<dbReference type="Proteomes" id="UP001596461">
    <property type="component" value="Unassembled WGS sequence"/>
</dbReference>
<feature type="compositionally biased region" description="Basic and acidic residues" evidence="3">
    <location>
        <begin position="86"/>
        <end position="101"/>
    </location>
</feature>
<evidence type="ECO:0000259" key="4">
    <source>
        <dbReference type="PROSITE" id="PS50112"/>
    </source>
</evidence>
<dbReference type="InterPro" id="IPR000700">
    <property type="entry name" value="PAS-assoc_C"/>
</dbReference>
<dbReference type="Pfam" id="PF04967">
    <property type="entry name" value="HTH_10"/>
    <property type="match status" value="1"/>
</dbReference>
<evidence type="ECO:0000256" key="2">
    <source>
        <dbReference type="ARBA" id="ARBA00023163"/>
    </source>
</evidence>
<dbReference type="Pfam" id="PF08448">
    <property type="entry name" value="PAS_4"/>
    <property type="match status" value="2"/>
</dbReference>
<keyword evidence="2" id="KW-0804">Transcription</keyword>
<dbReference type="EMBL" id="JBHTAH010000002">
    <property type="protein sequence ID" value="MFC7068639.1"/>
    <property type="molecule type" value="Genomic_DNA"/>
</dbReference>
<protein>
    <submittedName>
        <fullName evidence="6">GAF domain-containing protein</fullName>
    </submittedName>
</protein>
<dbReference type="InterPro" id="IPR031803">
    <property type="entry name" value="BAT_GAF/HTH-assoc"/>
</dbReference>
<dbReference type="InterPro" id="IPR000014">
    <property type="entry name" value="PAS"/>
</dbReference>
<dbReference type="Pfam" id="PF15915">
    <property type="entry name" value="BAT"/>
    <property type="match status" value="1"/>
</dbReference>
<evidence type="ECO:0000313" key="7">
    <source>
        <dbReference type="Proteomes" id="UP001596461"/>
    </source>
</evidence>
<feature type="domain" description="PAC" evidence="5">
    <location>
        <begin position="292"/>
        <end position="350"/>
    </location>
</feature>
<accession>A0ABD5W5R0</accession>
<dbReference type="SUPFAM" id="SSF55785">
    <property type="entry name" value="PYP-like sensor domain (PAS domain)"/>
    <property type="match status" value="2"/>
</dbReference>
<keyword evidence="1" id="KW-0805">Transcription regulation</keyword>
<dbReference type="InterPro" id="IPR007050">
    <property type="entry name" value="HTH_bacterioopsin"/>
</dbReference>
<dbReference type="InterPro" id="IPR013656">
    <property type="entry name" value="PAS_4"/>
</dbReference>
<comment type="caution">
    <text evidence="6">The sequence shown here is derived from an EMBL/GenBank/DDBJ whole genome shotgun (WGS) entry which is preliminary data.</text>
</comment>
<dbReference type="Gene3D" id="3.30.450.40">
    <property type="match status" value="2"/>
</dbReference>
<dbReference type="GeneID" id="81126843"/>
<dbReference type="NCBIfam" id="TIGR00229">
    <property type="entry name" value="sensory_box"/>
    <property type="match status" value="2"/>
</dbReference>
<dbReference type="Gene3D" id="3.30.450.20">
    <property type="entry name" value="PAS domain"/>
    <property type="match status" value="2"/>
</dbReference>
<dbReference type="InterPro" id="IPR029016">
    <property type="entry name" value="GAF-like_dom_sf"/>
</dbReference>
<dbReference type="AlphaFoldDB" id="A0ABD5W5R0"/>
<dbReference type="Pfam" id="PF13185">
    <property type="entry name" value="GAF_2"/>
    <property type="match status" value="2"/>
</dbReference>
<feature type="compositionally biased region" description="Low complexity" evidence="3">
    <location>
        <begin position="73"/>
        <end position="85"/>
    </location>
</feature>
<dbReference type="RefSeq" id="WP_284033553.1">
    <property type="nucleotide sequence ID" value="NZ_CP126155.1"/>
</dbReference>
<dbReference type="PANTHER" id="PTHR34236:SF1">
    <property type="entry name" value="DIMETHYL SULFOXIDE REDUCTASE TRANSCRIPTIONAL ACTIVATOR"/>
    <property type="match status" value="1"/>
</dbReference>
<dbReference type="SUPFAM" id="SSF55781">
    <property type="entry name" value="GAF domain-like"/>
    <property type="match status" value="2"/>
</dbReference>
<dbReference type="InterPro" id="IPR035965">
    <property type="entry name" value="PAS-like_dom_sf"/>
</dbReference>
<dbReference type="PROSITE" id="PS50113">
    <property type="entry name" value="PAC"/>
    <property type="match status" value="2"/>
</dbReference>
<dbReference type="SMART" id="SM00091">
    <property type="entry name" value="PAS"/>
    <property type="match status" value="2"/>
</dbReference>
<dbReference type="CDD" id="cd00130">
    <property type="entry name" value="PAS"/>
    <property type="match status" value="1"/>
</dbReference>
<feature type="region of interest" description="Disordered" evidence="3">
    <location>
        <begin position="584"/>
        <end position="611"/>
    </location>
</feature>
<gene>
    <name evidence="6" type="ORF">ACFQL9_03220</name>
</gene>
<dbReference type="PANTHER" id="PTHR34236">
    <property type="entry name" value="DIMETHYL SULFOXIDE REDUCTASE TRANSCRIPTIONAL ACTIVATOR"/>
    <property type="match status" value="1"/>
</dbReference>
<dbReference type="PROSITE" id="PS50112">
    <property type="entry name" value="PAS"/>
    <property type="match status" value="1"/>
</dbReference>
<name>A0ABD5W5R0_9EURY</name>
<keyword evidence="7" id="KW-1185">Reference proteome</keyword>
<organism evidence="6 7">
    <name type="scientific">Halobaculum lipolyticum</name>
    <dbReference type="NCBI Taxonomy" id="3032001"/>
    <lineage>
        <taxon>Archaea</taxon>
        <taxon>Methanobacteriati</taxon>
        <taxon>Methanobacteriota</taxon>
        <taxon>Stenosarchaea group</taxon>
        <taxon>Halobacteria</taxon>
        <taxon>Halobacteriales</taxon>
        <taxon>Haloferacaceae</taxon>
        <taxon>Halobaculum</taxon>
    </lineage>
</organism>
<feature type="domain" description="PAS" evidence="4">
    <location>
        <begin position="104"/>
        <end position="188"/>
    </location>
</feature>
<feature type="region of interest" description="Disordered" evidence="3">
    <location>
        <begin position="64"/>
        <end position="101"/>
    </location>
</feature>
<dbReference type="SMART" id="SM00065">
    <property type="entry name" value="GAF"/>
    <property type="match status" value="2"/>
</dbReference>
<reference evidence="6 7" key="1">
    <citation type="journal article" date="2019" name="Int. J. Syst. Evol. Microbiol.">
        <title>The Global Catalogue of Microorganisms (GCM) 10K type strain sequencing project: providing services to taxonomists for standard genome sequencing and annotation.</title>
        <authorList>
            <consortium name="The Broad Institute Genomics Platform"/>
            <consortium name="The Broad Institute Genome Sequencing Center for Infectious Disease"/>
            <person name="Wu L."/>
            <person name="Ma J."/>
        </authorList>
    </citation>
    <scope>NUCLEOTIDE SEQUENCE [LARGE SCALE GENOMIC DNA]</scope>
    <source>
        <strain evidence="6 7">DT31</strain>
    </source>
</reference>
<evidence type="ECO:0000313" key="6">
    <source>
        <dbReference type="EMBL" id="MFC7068639.1"/>
    </source>
</evidence>
<dbReference type="InterPro" id="IPR003018">
    <property type="entry name" value="GAF"/>
</dbReference>
<evidence type="ECO:0000259" key="5">
    <source>
        <dbReference type="PROSITE" id="PS50113"/>
    </source>
</evidence>
<sequence length="905" mass="99050">MTTESLSPALAETLAVFDGSGTPLTTPEVTDDLDVGRRSTYNRLRKLADRDRVETKKVGANARVWWRPRPQGADDPALAATAAPDPRTDADGSEAPDRDGEWLDPVRLGRLLDAVRDGVFVLDGRDRYEWVNETYASMCGLDRSAIVGEHVSAAIDDDETVDRIERSWGPLAAGERRFDRLETAVSNPDGHEWTAEVRVTSVGTGDGVDRFGVVRDVTDRRDRERALSRANTQLETLIDSIPDGTVTLVDTSLRYVRVGGTTAESIDVSKAELEGRPVESVLPEPVADQLIPAYEAALAGTATDIELTIGDRIYESHYAPIRDDDGTVTAAFGVAHDVTEREAATRALRRQLDRQETVAELTRRAFDGDDPDELTELLVDGLADTLPVSRCGVFVADADGGVSLRYGTGWADEDGDAAAPADRRYAERAIASGEPLRVGDPETPSGFCVPVRPGNTTWGTVAVFGDDPGTIDERDATFVDSVATLLAVAIDRHRRETAAEARREREAAINDLHDAVFDVTTAVIGRSTRGEIERAVCERLVESAAYEFAWIGEVDEAADTLSLRAEAGVEGYLDGVTLSVAPDADPHGGPTADAVRTGEPQFTDDALTDPRHEPVRDRVHRYGFRSSAAIPVTHEGTIYGVLNVYAERADAFDSRERAVIAQLGEIVGHAIAATERKRALLSDELVELTFRIDDVFRAVDTEVEPEGTFSWDHMVPLDDGDFLVYGTATPDAMPFLRDLEAHNPEWDSITVRSSGPPVRYELKAIDLPVFTAIASRGGYIDRAVVDGGDLRLTLCFSPTVDIPGLIETFQDNYPHTDLRRRRQITRSYEDAVRIRRRMAGDLTDRQRTALEAAYHAGFFEWPRDASGEEVAAAMGIAPPTFHQHLRRAERKVFDAVLATPVERAE</sequence>
<feature type="domain" description="PAC" evidence="5">
    <location>
        <begin position="179"/>
        <end position="229"/>
    </location>
</feature>
<evidence type="ECO:0000256" key="1">
    <source>
        <dbReference type="ARBA" id="ARBA00023015"/>
    </source>
</evidence>
<evidence type="ECO:0000256" key="3">
    <source>
        <dbReference type="SAM" id="MobiDB-lite"/>
    </source>
</evidence>
<proteinExistence type="predicted"/>